<comment type="caution">
    <text evidence="2">The sequence shown here is derived from an EMBL/GenBank/DDBJ whole genome shotgun (WGS) entry which is preliminary data.</text>
</comment>
<reference evidence="2 3" key="1">
    <citation type="submission" date="2019-02" db="EMBL/GenBank/DDBJ databases">
        <title>Deep-cultivation of Planctomycetes and their phenomic and genomic characterization uncovers novel biology.</title>
        <authorList>
            <person name="Wiegand S."/>
            <person name="Jogler M."/>
            <person name="Boedeker C."/>
            <person name="Pinto D."/>
            <person name="Vollmers J."/>
            <person name="Rivas-Marin E."/>
            <person name="Kohn T."/>
            <person name="Peeters S.H."/>
            <person name="Heuer A."/>
            <person name="Rast P."/>
            <person name="Oberbeckmann S."/>
            <person name="Bunk B."/>
            <person name="Jeske O."/>
            <person name="Meyerdierks A."/>
            <person name="Storesund J.E."/>
            <person name="Kallscheuer N."/>
            <person name="Luecker S."/>
            <person name="Lage O.M."/>
            <person name="Pohl T."/>
            <person name="Merkel B.J."/>
            <person name="Hornburger P."/>
            <person name="Mueller R.-W."/>
            <person name="Bruemmer F."/>
            <person name="Labrenz M."/>
            <person name="Spormann A.M."/>
            <person name="Op Den Camp H."/>
            <person name="Overmann J."/>
            <person name="Amann R."/>
            <person name="Jetten M.S.M."/>
            <person name="Mascher T."/>
            <person name="Medema M.H."/>
            <person name="Devos D.P."/>
            <person name="Kaster A.-K."/>
            <person name="Ovreas L."/>
            <person name="Rohde M."/>
            <person name="Galperin M.Y."/>
            <person name="Jogler C."/>
        </authorList>
    </citation>
    <scope>NUCLEOTIDE SEQUENCE [LARGE SCALE GENOMIC DNA]</scope>
    <source>
        <strain evidence="2 3">Pla52n</strain>
    </source>
</reference>
<dbReference type="InterPro" id="IPR027417">
    <property type="entry name" value="P-loop_NTPase"/>
</dbReference>
<protein>
    <submittedName>
        <fullName evidence="2">Sulfotransferase domain protein</fullName>
    </submittedName>
</protein>
<organism evidence="2 3">
    <name type="scientific">Stieleria varia</name>
    <dbReference type="NCBI Taxonomy" id="2528005"/>
    <lineage>
        <taxon>Bacteria</taxon>
        <taxon>Pseudomonadati</taxon>
        <taxon>Planctomycetota</taxon>
        <taxon>Planctomycetia</taxon>
        <taxon>Pirellulales</taxon>
        <taxon>Pirellulaceae</taxon>
        <taxon>Stieleria</taxon>
    </lineage>
</organism>
<dbReference type="SUPFAM" id="SSF52540">
    <property type="entry name" value="P-loop containing nucleoside triphosphate hydrolases"/>
    <property type="match status" value="1"/>
</dbReference>
<dbReference type="AlphaFoldDB" id="A0A5C6B624"/>
<evidence type="ECO:0000313" key="3">
    <source>
        <dbReference type="Proteomes" id="UP000320176"/>
    </source>
</evidence>
<name>A0A5C6B624_9BACT</name>
<keyword evidence="3" id="KW-1185">Reference proteome</keyword>
<sequence>MSCTLRSPLIDSHLLPNSQYDYVFCVGMRRGGSTLQTQLVSAILGRPTVHLVTPDTIAAFLQDHRDPKSTIVAKSHKFLPQAAELSHTGRARIVYVYRDLRDVVASIVKKYDSPPFSFVHGGLTALMKEYDAWTSVPGIHISSYEALTRDIAGEAINLADFLGIKLTESDAEMLADEFSVDRQRQSMRTTTADQGEGNNQFNSETLLHRDHIQSGSSGSFRDTLAPSIVAALEWQMRDWMKRNQYAPVHNVASQFLCNSMYSLKAMAHNIVRAKKTSNSVAEQ</sequence>
<dbReference type="Proteomes" id="UP000320176">
    <property type="component" value="Unassembled WGS sequence"/>
</dbReference>
<keyword evidence="2" id="KW-0808">Transferase</keyword>
<dbReference type="Pfam" id="PF00685">
    <property type="entry name" value="Sulfotransfer_1"/>
    <property type="match status" value="1"/>
</dbReference>
<dbReference type="EMBL" id="SJPN01000002">
    <property type="protein sequence ID" value="TWU05954.1"/>
    <property type="molecule type" value="Genomic_DNA"/>
</dbReference>
<gene>
    <name evidence="2" type="ORF">Pla52n_16700</name>
</gene>
<dbReference type="GO" id="GO:0008146">
    <property type="term" value="F:sulfotransferase activity"/>
    <property type="evidence" value="ECO:0007669"/>
    <property type="project" value="InterPro"/>
</dbReference>
<dbReference type="InterPro" id="IPR000863">
    <property type="entry name" value="Sulfotransferase_dom"/>
</dbReference>
<feature type="domain" description="Sulfotransferase" evidence="1">
    <location>
        <begin position="138"/>
        <end position="242"/>
    </location>
</feature>
<dbReference type="Gene3D" id="3.40.50.300">
    <property type="entry name" value="P-loop containing nucleotide triphosphate hydrolases"/>
    <property type="match status" value="1"/>
</dbReference>
<proteinExistence type="predicted"/>
<evidence type="ECO:0000259" key="1">
    <source>
        <dbReference type="Pfam" id="PF00685"/>
    </source>
</evidence>
<evidence type="ECO:0000313" key="2">
    <source>
        <dbReference type="EMBL" id="TWU05954.1"/>
    </source>
</evidence>
<accession>A0A5C6B624</accession>